<dbReference type="EMBL" id="PKMF04000005">
    <property type="protein sequence ID" value="KAK7860617.1"/>
    <property type="molecule type" value="Genomic_DNA"/>
</dbReference>
<accession>A0AAW0MAU8</accession>
<comment type="caution">
    <text evidence="1">The sequence shown here is derived from an EMBL/GenBank/DDBJ whole genome shotgun (WGS) entry which is preliminary data.</text>
</comment>
<evidence type="ECO:0000313" key="2">
    <source>
        <dbReference type="Proteomes" id="UP000237347"/>
    </source>
</evidence>
<organism evidence="1 2">
    <name type="scientific">Quercus suber</name>
    <name type="common">Cork oak</name>
    <dbReference type="NCBI Taxonomy" id="58331"/>
    <lineage>
        <taxon>Eukaryota</taxon>
        <taxon>Viridiplantae</taxon>
        <taxon>Streptophyta</taxon>
        <taxon>Embryophyta</taxon>
        <taxon>Tracheophyta</taxon>
        <taxon>Spermatophyta</taxon>
        <taxon>Magnoliopsida</taxon>
        <taxon>eudicotyledons</taxon>
        <taxon>Gunneridae</taxon>
        <taxon>Pentapetalae</taxon>
        <taxon>rosids</taxon>
        <taxon>fabids</taxon>
        <taxon>Fagales</taxon>
        <taxon>Fagaceae</taxon>
        <taxon>Quercus</taxon>
    </lineage>
</organism>
<evidence type="ECO:0000313" key="1">
    <source>
        <dbReference type="EMBL" id="KAK7860617.1"/>
    </source>
</evidence>
<gene>
    <name evidence="1" type="ORF">CFP56_033160</name>
</gene>
<dbReference type="AlphaFoldDB" id="A0AAW0MAU8"/>
<reference evidence="1 2" key="1">
    <citation type="journal article" date="2018" name="Sci. Data">
        <title>The draft genome sequence of cork oak.</title>
        <authorList>
            <person name="Ramos A.M."/>
            <person name="Usie A."/>
            <person name="Barbosa P."/>
            <person name="Barros P.M."/>
            <person name="Capote T."/>
            <person name="Chaves I."/>
            <person name="Simoes F."/>
            <person name="Abreu I."/>
            <person name="Carrasquinho I."/>
            <person name="Faro C."/>
            <person name="Guimaraes J.B."/>
            <person name="Mendonca D."/>
            <person name="Nobrega F."/>
            <person name="Rodrigues L."/>
            <person name="Saibo N.J.M."/>
            <person name="Varela M.C."/>
            <person name="Egas C."/>
            <person name="Matos J."/>
            <person name="Miguel C.M."/>
            <person name="Oliveira M.M."/>
            <person name="Ricardo C.P."/>
            <person name="Goncalves S."/>
        </authorList>
    </citation>
    <scope>NUCLEOTIDE SEQUENCE [LARGE SCALE GENOMIC DNA]</scope>
    <source>
        <strain evidence="2">cv. HL8</strain>
    </source>
</reference>
<sequence length="26" mass="3144">MEMKPKNPIFWRTIESSKLSYQCIVN</sequence>
<dbReference type="Proteomes" id="UP000237347">
    <property type="component" value="Unassembled WGS sequence"/>
</dbReference>
<proteinExistence type="predicted"/>
<keyword evidence="2" id="KW-1185">Reference proteome</keyword>
<name>A0AAW0MAU8_QUESU</name>
<protein>
    <submittedName>
        <fullName evidence="1">Uncharacterized protein</fullName>
    </submittedName>
</protein>